<dbReference type="SUPFAM" id="SSF56672">
    <property type="entry name" value="DNA/RNA polymerases"/>
    <property type="match status" value="1"/>
</dbReference>
<dbReference type="PROSITE" id="PS50878">
    <property type="entry name" value="RT_POL"/>
    <property type="match status" value="1"/>
</dbReference>
<evidence type="ECO:0000313" key="2">
    <source>
        <dbReference type="EMBL" id="PKU67899.1"/>
    </source>
</evidence>
<evidence type="ECO:0000259" key="1">
    <source>
        <dbReference type="PROSITE" id="PS50878"/>
    </source>
</evidence>
<dbReference type="InterPro" id="IPR043502">
    <property type="entry name" value="DNA/RNA_pol_sf"/>
</dbReference>
<dbReference type="EMBL" id="KZ503159">
    <property type="protein sequence ID" value="PKU67899.1"/>
    <property type="molecule type" value="Genomic_DNA"/>
</dbReference>
<dbReference type="STRING" id="906689.A0A2I0VWX6"/>
<reference evidence="2 3" key="1">
    <citation type="journal article" date="2016" name="Sci. Rep.">
        <title>The Dendrobium catenatum Lindl. genome sequence provides insights into polysaccharide synthase, floral development and adaptive evolution.</title>
        <authorList>
            <person name="Zhang G.Q."/>
            <person name="Xu Q."/>
            <person name="Bian C."/>
            <person name="Tsai W.C."/>
            <person name="Yeh C.M."/>
            <person name="Liu K.W."/>
            <person name="Yoshida K."/>
            <person name="Zhang L.S."/>
            <person name="Chang S.B."/>
            <person name="Chen F."/>
            <person name="Shi Y."/>
            <person name="Su Y.Y."/>
            <person name="Zhang Y.Q."/>
            <person name="Chen L.J."/>
            <person name="Yin Y."/>
            <person name="Lin M."/>
            <person name="Huang H."/>
            <person name="Deng H."/>
            <person name="Wang Z.W."/>
            <person name="Zhu S.L."/>
            <person name="Zhao X."/>
            <person name="Deng C."/>
            <person name="Niu S.C."/>
            <person name="Huang J."/>
            <person name="Wang M."/>
            <person name="Liu G.H."/>
            <person name="Yang H.J."/>
            <person name="Xiao X.J."/>
            <person name="Hsiao Y.Y."/>
            <person name="Wu W.L."/>
            <person name="Chen Y.Y."/>
            <person name="Mitsuda N."/>
            <person name="Ohme-Takagi M."/>
            <person name="Luo Y.B."/>
            <person name="Van de Peer Y."/>
            <person name="Liu Z.J."/>
        </authorList>
    </citation>
    <scope>NUCLEOTIDE SEQUENCE [LARGE SCALE GENOMIC DNA]</scope>
    <source>
        <tissue evidence="2">The whole plant</tissue>
    </source>
</reference>
<dbReference type="InterPro" id="IPR000477">
    <property type="entry name" value="RT_dom"/>
</dbReference>
<sequence>MNADSVAGPDGYTVKFFQHLWQFIYEDVYATVLDFFNGTPIPKFFTSTSIALIPKSNMVNSWNDFRPISLCTIFYKLISKILVNRLSVLLPKLISPNQMGFVKGRAIVDNILLAQEFCQDLDIKTRGGNMILKLDIAKAYDNIN</sequence>
<dbReference type="Pfam" id="PF00078">
    <property type="entry name" value="RVT_1"/>
    <property type="match status" value="1"/>
</dbReference>
<feature type="domain" description="Reverse transcriptase" evidence="1">
    <location>
        <begin position="34"/>
        <end position="144"/>
    </location>
</feature>
<organism evidence="2 3">
    <name type="scientific">Dendrobium catenatum</name>
    <dbReference type="NCBI Taxonomy" id="906689"/>
    <lineage>
        <taxon>Eukaryota</taxon>
        <taxon>Viridiplantae</taxon>
        <taxon>Streptophyta</taxon>
        <taxon>Embryophyta</taxon>
        <taxon>Tracheophyta</taxon>
        <taxon>Spermatophyta</taxon>
        <taxon>Magnoliopsida</taxon>
        <taxon>Liliopsida</taxon>
        <taxon>Asparagales</taxon>
        <taxon>Orchidaceae</taxon>
        <taxon>Epidendroideae</taxon>
        <taxon>Malaxideae</taxon>
        <taxon>Dendrobiinae</taxon>
        <taxon>Dendrobium</taxon>
    </lineage>
</organism>
<dbReference type="AlphaFoldDB" id="A0A2I0VWX6"/>
<accession>A0A2I0VWX6</accession>
<protein>
    <submittedName>
        <fullName evidence="2">Integrator complex subunit 11</fullName>
    </submittedName>
</protein>
<evidence type="ECO:0000313" key="3">
    <source>
        <dbReference type="Proteomes" id="UP000233837"/>
    </source>
</evidence>
<dbReference type="PANTHER" id="PTHR46890">
    <property type="entry name" value="NON-LTR RETROLELEMENT REVERSE TRANSCRIPTASE-LIKE PROTEIN-RELATED"/>
    <property type="match status" value="1"/>
</dbReference>
<name>A0A2I0VWX6_9ASPA</name>
<proteinExistence type="predicted"/>
<dbReference type="PANTHER" id="PTHR46890:SF48">
    <property type="entry name" value="RNA-DIRECTED DNA POLYMERASE"/>
    <property type="match status" value="1"/>
</dbReference>
<dbReference type="Proteomes" id="UP000233837">
    <property type="component" value="Unassembled WGS sequence"/>
</dbReference>
<reference evidence="2 3" key="2">
    <citation type="journal article" date="2017" name="Nature">
        <title>The Apostasia genome and the evolution of orchids.</title>
        <authorList>
            <person name="Zhang G.Q."/>
            <person name="Liu K.W."/>
            <person name="Li Z."/>
            <person name="Lohaus R."/>
            <person name="Hsiao Y.Y."/>
            <person name="Niu S.C."/>
            <person name="Wang J.Y."/>
            <person name="Lin Y.C."/>
            <person name="Xu Q."/>
            <person name="Chen L.J."/>
            <person name="Yoshida K."/>
            <person name="Fujiwara S."/>
            <person name="Wang Z.W."/>
            <person name="Zhang Y.Q."/>
            <person name="Mitsuda N."/>
            <person name="Wang M."/>
            <person name="Liu G.H."/>
            <person name="Pecoraro L."/>
            <person name="Huang H.X."/>
            <person name="Xiao X.J."/>
            <person name="Lin M."/>
            <person name="Wu X.Y."/>
            <person name="Wu W.L."/>
            <person name="Chen Y.Y."/>
            <person name="Chang S.B."/>
            <person name="Sakamoto S."/>
            <person name="Ohme-Takagi M."/>
            <person name="Yagi M."/>
            <person name="Zeng S.J."/>
            <person name="Shen C.Y."/>
            <person name="Yeh C.M."/>
            <person name="Luo Y.B."/>
            <person name="Tsai W.C."/>
            <person name="Van de Peer Y."/>
            <person name="Liu Z.J."/>
        </authorList>
    </citation>
    <scope>NUCLEOTIDE SEQUENCE [LARGE SCALE GENOMIC DNA]</scope>
    <source>
        <tissue evidence="2">The whole plant</tissue>
    </source>
</reference>
<gene>
    <name evidence="2" type="ORF">MA16_Dca006934</name>
</gene>
<dbReference type="InterPro" id="IPR052343">
    <property type="entry name" value="Retrotransposon-Effector_Assoc"/>
</dbReference>
<keyword evidence="3" id="KW-1185">Reference proteome</keyword>